<protein>
    <submittedName>
        <fullName evidence="1">Pollen Ole e 1 allergen and extensin family protein</fullName>
    </submittedName>
</protein>
<dbReference type="PANTHER" id="PTHR34458">
    <property type="entry name" value="POLLEN OLE E 1 ALLERGEN AND EXTENSIN FAMILY PROTEIN-RELATED"/>
    <property type="match status" value="1"/>
</dbReference>
<evidence type="ECO:0000313" key="1">
    <source>
        <dbReference type="EMBL" id="KAJ7972037.1"/>
    </source>
</evidence>
<evidence type="ECO:0000313" key="2">
    <source>
        <dbReference type="Proteomes" id="UP001163823"/>
    </source>
</evidence>
<dbReference type="InterPro" id="IPR040404">
    <property type="entry name" value="Phylloplanin-like"/>
</dbReference>
<name>A0AAD7VDQ1_QUISA</name>
<keyword evidence="2" id="KW-1185">Reference proteome</keyword>
<reference evidence="1" key="1">
    <citation type="journal article" date="2023" name="Science">
        <title>Elucidation of the pathway for biosynthesis of saponin adjuvants from the soapbark tree.</title>
        <authorList>
            <person name="Reed J."/>
            <person name="Orme A."/>
            <person name="El-Demerdash A."/>
            <person name="Owen C."/>
            <person name="Martin L.B.B."/>
            <person name="Misra R.C."/>
            <person name="Kikuchi S."/>
            <person name="Rejzek M."/>
            <person name="Martin A.C."/>
            <person name="Harkess A."/>
            <person name="Leebens-Mack J."/>
            <person name="Louveau T."/>
            <person name="Stephenson M.J."/>
            <person name="Osbourn A."/>
        </authorList>
    </citation>
    <scope>NUCLEOTIDE SEQUENCE</scope>
    <source>
        <strain evidence="1">S10</strain>
    </source>
</reference>
<accession>A0AAD7VDQ1</accession>
<dbReference type="Proteomes" id="UP001163823">
    <property type="component" value="Chromosome 4"/>
</dbReference>
<dbReference type="EMBL" id="JARAOO010000004">
    <property type="protein sequence ID" value="KAJ7972037.1"/>
    <property type="molecule type" value="Genomic_DNA"/>
</dbReference>
<dbReference type="PANTHER" id="PTHR34458:SF11">
    <property type="entry name" value="MD-2-RELATED LIPID-RECOGNITION DOMAIN-CONTAINING PROTEIN"/>
    <property type="match status" value="1"/>
</dbReference>
<comment type="caution">
    <text evidence="1">The sequence shown here is derived from an EMBL/GenBank/DDBJ whole genome shotgun (WGS) entry which is preliminary data.</text>
</comment>
<organism evidence="1 2">
    <name type="scientific">Quillaja saponaria</name>
    <name type="common">Soap bark tree</name>
    <dbReference type="NCBI Taxonomy" id="32244"/>
    <lineage>
        <taxon>Eukaryota</taxon>
        <taxon>Viridiplantae</taxon>
        <taxon>Streptophyta</taxon>
        <taxon>Embryophyta</taxon>
        <taxon>Tracheophyta</taxon>
        <taxon>Spermatophyta</taxon>
        <taxon>Magnoliopsida</taxon>
        <taxon>eudicotyledons</taxon>
        <taxon>Gunneridae</taxon>
        <taxon>Pentapetalae</taxon>
        <taxon>rosids</taxon>
        <taxon>fabids</taxon>
        <taxon>Fabales</taxon>
        <taxon>Quillajaceae</taxon>
        <taxon>Quillaja</taxon>
    </lineage>
</organism>
<dbReference type="AlphaFoldDB" id="A0AAD7VDQ1"/>
<dbReference type="KEGG" id="qsa:O6P43_009982"/>
<gene>
    <name evidence="1" type="ORF">O6P43_009982</name>
</gene>
<proteinExistence type="predicted"/>
<sequence length="124" mass="12978">MEPLYIAEVEVFGHLHCSNNGKFVNTNTPVLAGVNVTLVSNGGTTILGQALTDTYGFFEVVLDIVDGVLFEPSISEIRVRLPVANCALLPPTGNLKSAISLVGVVQSDVGAVAQFTTGSFSIVI</sequence>